<proteinExistence type="predicted"/>
<reference evidence="2" key="1">
    <citation type="journal article" date="2015" name="Proc. Natl. Acad. Sci. U.S.A.">
        <title>Genome sequencing of adzuki bean (Vigna angularis) provides insight into high starch and low fat accumulation and domestication.</title>
        <authorList>
            <person name="Yang K."/>
            <person name="Tian Z."/>
            <person name="Chen C."/>
            <person name="Luo L."/>
            <person name="Zhao B."/>
            <person name="Wang Z."/>
            <person name="Yu L."/>
            <person name="Li Y."/>
            <person name="Sun Y."/>
            <person name="Li W."/>
            <person name="Chen Y."/>
            <person name="Li Y."/>
            <person name="Zhang Y."/>
            <person name="Ai D."/>
            <person name="Zhao J."/>
            <person name="Shang C."/>
            <person name="Ma Y."/>
            <person name="Wu B."/>
            <person name="Wang M."/>
            <person name="Gao L."/>
            <person name="Sun D."/>
            <person name="Zhang P."/>
            <person name="Guo F."/>
            <person name="Wang W."/>
            <person name="Li Y."/>
            <person name="Wang J."/>
            <person name="Varshney R.K."/>
            <person name="Wang J."/>
            <person name="Ling H.Q."/>
            <person name="Wan P."/>
        </authorList>
    </citation>
    <scope>NUCLEOTIDE SEQUENCE</scope>
    <source>
        <strain evidence="2">cv. Jingnong 6</strain>
    </source>
</reference>
<organism evidence="1 2">
    <name type="scientific">Phaseolus angularis</name>
    <name type="common">Azuki bean</name>
    <name type="synonym">Vigna angularis</name>
    <dbReference type="NCBI Taxonomy" id="3914"/>
    <lineage>
        <taxon>Eukaryota</taxon>
        <taxon>Viridiplantae</taxon>
        <taxon>Streptophyta</taxon>
        <taxon>Embryophyta</taxon>
        <taxon>Tracheophyta</taxon>
        <taxon>Spermatophyta</taxon>
        <taxon>Magnoliopsida</taxon>
        <taxon>eudicotyledons</taxon>
        <taxon>Gunneridae</taxon>
        <taxon>Pentapetalae</taxon>
        <taxon>rosids</taxon>
        <taxon>fabids</taxon>
        <taxon>Fabales</taxon>
        <taxon>Fabaceae</taxon>
        <taxon>Papilionoideae</taxon>
        <taxon>50 kb inversion clade</taxon>
        <taxon>NPAAA clade</taxon>
        <taxon>indigoferoid/millettioid clade</taxon>
        <taxon>Phaseoleae</taxon>
        <taxon>Vigna</taxon>
    </lineage>
</organism>
<evidence type="ECO:0000313" key="2">
    <source>
        <dbReference type="Proteomes" id="UP000053144"/>
    </source>
</evidence>
<evidence type="ECO:0000313" key="1">
    <source>
        <dbReference type="EMBL" id="KOM48373.1"/>
    </source>
</evidence>
<dbReference type="Gramene" id="KOM48373">
    <property type="protein sequence ID" value="KOM48373"/>
    <property type="gene ID" value="LR48_Vigan07g207700"/>
</dbReference>
<dbReference type="AlphaFoldDB" id="A0A0L9V010"/>
<gene>
    <name evidence="1" type="ORF">LR48_Vigan07g207700</name>
</gene>
<dbReference type="EMBL" id="CM003377">
    <property type="protein sequence ID" value="KOM48373.1"/>
    <property type="molecule type" value="Genomic_DNA"/>
</dbReference>
<sequence>MIDAGINSGHNLPYGLFISKVLTLHQVVLTRETRVVCNRTNEIGKAILTCIGMKKNDDGWAFRDVQTQVRSKVEMFDYDENSMSFTPESEFERNIVNTFKRIFEKSLKLEKSLFRMENKVDKLIKNYVDSSSSIEVSDDDDKSSEEDFWMNPTQNRDELFDVDHWLITELPWKLQYTVELNRLRKN</sequence>
<name>A0A0L9V010_PHAAN</name>
<protein>
    <submittedName>
        <fullName evidence="1">Uncharacterized protein</fullName>
    </submittedName>
</protein>
<dbReference type="Proteomes" id="UP000053144">
    <property type="component" value="Chromosome 7"/>
</dbReference>
<accession>A0A0L9V010</accession>